<organism evidence="1 2">
    <name type="scientific">Diphasiastrum complanatum</name>
    <name type="common">Issler's clubmoss</name>
    <name type="synonym">Lycopodium complanatum</name>
    <dbReference type="NCBI Taxonomy" id="34168"/>
    <lineage>
        <taxon>Eukaryota</taxon>
        <taxon>Viridiplantae</taxon>
        <taxon>Streptophyta</taxon>
        <taxon>Embryophyta</taxon>
        <taxon>Tracheophyta</taxon>
        <taxon>Lycopodiopsida</taxon>
        <taxon>Lycopodiales</taxon>
        <taxon>Lycopodiaceae</taxon>
        <taxon>Lycopodioideae</taxon>
        <taxon>Diphasiastrum</taxon>
    </lineage>
</organism>
<name>A0ACC2CQ95_DIPCM</name>
<accession>A0ACC2CQ95</accession>
<protein>
    <submittedName>
        <fullName evidence="1">Uncharacterized protein</fullName>
    </submittedName>
</protein>
<gene>
    <name evidence="1" type="ORF">O6H91_09G067900</name>
</gene>
<comment type="caution">
    <text evidence="1">The sequence shown here is derived from an EMBL/GenBank/DDBJ whole genome shotgun (WGS) entry which is preliminary data.</text>
</comment>
<evidence type="ECO:0000313" key="2">
    <source>
        <dbReference type="Proteomes" id="UP001162992"/>
    </source>
</evidence>
<dbReference type="Proteomes" id="UP001162992">
    <property type="component" value="Chromosome 9"/>
</dbReference>
<keyword evidence="2" id="KW-1185">Reference proteome</keyword>
<proteinExistence type="predicted"/>
<reference evidence="2" key="1">
    <citation type="journal article" date="2024" name="Proc. Natl. Acad. Sci. U.S.A.">
        <title>Extraordinary preservation of gene collinearity over three hundred million years revealed in homosporous lycophytes.</title>
        <authorList>
            <person name="Li C."/>
            <person name="Wickell D."/>
            <person name="Kuo L.Y."/>
            <person name="Chen X."/>
            <person name="Nie B."/>
            <person name="Liao X."/>
            <person name="Peng D."/>
            <person name="Ji J."/>
            <person name="Jenkins J."/>
            <person name="Williams M."/>
            <person name="Shu S."/>
            <person name="Plott C."/>
            <person name="Barry K."/>
            <person name="Rajasekar S."/>
            <person name="Grimwood J."/>
            <person name="Han X."/>
            <person name="Sun S."/>
            <person name="Hou Z."/>
            <person name="He W."/>
            <person name="Dai G."/>
            <person name="Sun C."/>
            <person name="Schmutz J."/>
            <person name="Leebens-Mack J.H."/>
            <person name="Li F.W."/>
            <person name="Wang L."/>
        </authorList>
    </citation>
    <scope>NUCLEOTIDE SEQUENCE [LARGE SCALE GENOMIC DNA]</scope>
    <source>
        <strain evidence="2">cv. PW_Plant_1</strain>
    </source>
</reference>
<evidence type="ECO:0000313" key="1">
    <source>
        <dbReference type="EMBL" id="KAJ7544181.1"/>
    </source>
</evidence>
<dbReference type="EMBL" id="CM055100">
    <property type="protein sequence ID" value="KAJ7544181.1"/>
    <property type="molecule type" value="Genomic_DNA"/>
</dbReference>
<sequence length="501" mass="54601">MRNLQKIWKLNSKICRSIRRHDLKESLDLQGICFSSSPSSPLPPTFLSHSAASLRRRSISSAPPSSSSRTADSRREEETTLSASEAVSRVFATPSVFGPAWQSCSYEAWQLLLNTSSFSFRAEAIDDVRICSNISSSEIGQGKLRKNESLDLFWFRSERNRSFGKKIFETSSVLPHFSEGLTSLSVPKIVQLGLPPSRGAFHGKLLHTTSCTEWVLQLTAGLPVDRTNLVSLGDYERTILGDDFSSLRLSTGACCLPHPNKEHKGGEDAFFICSSEQVIGVADGVGGWADVGVDAGEYARELMAQSQLAVVEEPTDCIEPARILARAHSRTKCRGSSTACILALSKDGLRAANLGDSGFIVVRNGQTVFKSPPQQHWFNIPYQLENGGSDPPSAAEVFQVQVFVGDVIVAGTDGLFDNVYSHEVTSVIMQSTRIGLSPEDTAKKVASLARIRAQDRNRQTPFSTAAQDAGYRFYGGKMDDITVIVAYIINGGPLDSIKRPT</sequence>